<gene>
    <name evidence="2" type="ORF">AAV32_10885</name>
</gene>
<dbReference type="SUPFAM" id="SSF75011">
    <property type="entry name" value="3-carboxy-cis,cis-mucoante lactonizing enzyme"/>
    <property type="match status" value="1"/>
</dbReference>
<dbReference type="STRING" id="206506.AAV32_10885"/>
<sequence>MLAVSLILAGCGGGGSGGDSSSGGGSTPTPKPDPGQDTSYSHANVQGLASGTQLLISNRDNSTQRVTVTANGTINLAQAGLGSTPLSKLGFQASNSSSNQAYSDSVKGKARLQHCTAAGGNAQELSIQCRDFLYFTMQYGNELWRTDGTTDGTTRVSLPVGANSTSYSHIESMTALQDGRILFPATTEKHGQELWISDGTESGTRLLHDINPDNQRQDEKERGSWPREFVRAGNWVYFSAREGVNQPASLWRSNGDVTEKVYGDASQIVMPQFSAVLGDQLYFLTFSHVNGKARTELWKTHPDSKKTEKVMKLSDEYAEDRKFTLLQRQQDRVYISWQNADGQKVLGYFVEGQDDKPVTVFNLDQWLADEFGEVDLRAAHITPVRAWKDQFYFELSVERVTDAGYQQITYRPEPNSAMMTRQLWRTDGKPAGTYRVPAPTDGGKEVYYAGTLNLSRHGYDGFMGKMHFGDLAMDPETEQFSAVSFYDIAWRRQLVGDKLFFYGTDSKPADGSGFVAALWVSDGTVAGTQLVKRPGSASGTTANIGVTSLSDFDARSSLSNELGGILNNKLVLSLDIKKAGRDDRYPSILVTDGTLDGTRVLKEIID</sequence>
<evidence type="ECO:0000256" key="1">
    <source>
        <dbReference type="SAM" id="MobiDB-lite"/>
    </source>
</evidence>
<evidence type="ECO:0008006" key="4">
    <source>
        <dbReference type="Google" id="ProtNLM"/>
    </source>
</evidence>
<accession>A0A171KR55</accession>
<protein>
    <recommendedName>
        <fullName evidence="4">ELWxxDGT repeat protein</fullName>
    </recommendedName>
</protein>
<proteinExistence type="predicted"/>
<feature type="compositionally biased region" description="Gly residues" evidence="1">
    <location>
        <begin position="13"/>
        <end position="26"/>
    </location>
</feature>
<feature type="region of interest" description="Disordered" evidence="1">
    <location>
        <begin position="13"/>
        <end position="40"/>
    </location>
</feature>
<dbReference type="PATRIC" id="fig|206506.3.peg.2322"/>
<dbReference type="AlphaFoldDB" id="A0A171KR55"/>
<evidence type="ECO:0000313" key="3">
    <source>
        <dbReference type="Proteomes" id="UP000078084"/>
    </source>
</evidence>
<reference evidence="2 3" key="1">
    <citation type="submission" date="2015-04" db="EMBL/GenBank/DDBJ databases">
        <title>Genome sequence of Kerstersia gyiorum CG1.</title>
        <authorList>
            <person name="Greninger A.L."/>
            <person name="Kozyreva V."/>
            <person name="Chaturvedi V."/>
        </authorList>
    </citation>
    <scope>NUCLEOTIDE SEQUENCE [LARGE SCALE GENOMIC DNA]</scope>
    <source>
        <strain evidence="2 3">CG1</strain>
    </source>
</reference>
<comment type="caution">
    <text evidence="2">The sequence shown here is derived from an EMBL/GenBank/DDBJ whole genome shotgun (WGS) entry which is preliminary data.</text>
</comment>
<dbReference type="Proteomes" id="UP000078084">
    <property type="component" value="Unassembled WGS sequence"/>
</dbReference>
<keyword evidence="3" id="KW-1185">Reference proteome</keyword>
<name>A0A171KR55_9BURK</name>
<organism evidence="2 3">
    <name type="scientific">Kerstersia gyiorum</name>
    <dbReference type="NCBI Taxonomy" id="206506"/>
    <lineage>
        <taxon>Bacteria</taxon>
        <taxon>Pseudomonadati</taxon>
        <taxon>Pseudomonadota</taxon>
        <taxon>Betaproteobacteria</taxon>
        <taxon>Burkholderiales</taxon>
        <taxon>Alcaligenaceae</taxon>
        <taxon>Kerstersia</taxon>
    </lineage>
</organism>
<dbReference type="EMBL" id="LBNE01000007">
    <property type="protein sequence ID" value="KKO71372.1"/>
    <property type="molecule type" value="Genomic_DNA"/>
</dbReference>
<evidence type="ECO:0000313" key="2">
    <source>
        <dbReference type="EMBL" id="KKO71372.1"/>
    </source>
</evidence>